<feature type="region of interest" description="Disordered" evidence="1">
    <location>
        <begin position="488"/>
        <end position="570"/>
    </location>
</feature>
<feature type="compositionally biased region" description="Low complexity" evidence="1">
    <location>
        <begin position="256"/>
        <end position="266"/>
    </location>
</feature>
<organism evidence="3 4">
    <name type="scientific">Triangularia setosa</name>
    <dbReference type="NCBI Taxonomy" id="2587417"/>
    <lineage>
        <taxon>Eukaryota</taxon>
        <taxon>Fungi</taxon>
        <taxon>Dikarya</taxon>
        <taxon>Ascomycota</taxon>
        <taxon>Pezizomycotina</taxon>
        <taxon>Sordariomycetes</taxon>
        <taxon>Sordariomycetidae</taxon>
        <taxon>Sordariales</taxon>
        <taxon>Podosporaceae</taxon>
        <taxon>Triangularia</taxon>
    </lineage>
</organism>
<feature type="compositionally biased region" description="Low complexity" evidence="1">
    <location>
        <begin position="502"/>
        <end position="514"/>
    </location>
</feature>
<feature type="compositionally biased region" description="Low complexity" evidence="1">
    <location>
        <begin position="298"/>
        <end position="316"/>
    </location>
</feature>
<feature type="compositionally biased region" description="Basic residues" evidence="1">
    <location>
        <begin position="235"/>
        <end position="255"/>
    </location>
</feature>
<reference evidence="3" key="2">
    <citation type="submission" date="2023-05" db="EMBL/GenBank/DDBJ databases">
        <authorList>
            <consortium name="Lawrence Berkeley National Laboratory"/>
            <person name="Steindorff A."/>
            <person name="Hensen N."/>
            <person name="Bonometti L."/>
            <person name="Westerberg I."/>
            <person name="Brannstrom I.O."/>
            <person name="Guillou S."/>
            <person name="Cros-Aarteil S."/>
            <person name="Calhoun S."/>
            <person name="Haridas S."/>
            <person name="Kuo A."/>
            <person name="Mondo S."/>
            <person name="Pangilinan J."/>
            <person name="Riley R."/>
            <person name="Labutti K."/>
            <person name="Andreopoulos B."/>
            <person name="Lipzen A."/>
            <person name="Chen C."/>
            <person name="Yanf M."/>
            <person name="Daum C."/>
            <person name="Ng V."/>
            <person name="Clum A."/>
            <person name="Ohm R."/>
            <person name="Martin F."/>
            <person name="Silar P."/>
            <person name="Natvig D."/>
            <person name="Lalanne C."/>
            <person name="Gautier V."/>
            <person name="Ament-Velasquez S.L."/>
            <person name="Kruys A."/>
            <person name="Hutchinson M.I."/>
            <person name="Powell A.J."/>
            <person name="Barry K."/>
            <person name="Miller A.N."/>
            <person name="Grigoriev I.V."/>
            <person name="Debuchy R."/>
            <person name="Gladieux P."/>
            <person name="Thoren M.H."/>
            <person name="Johannesson H."/>
        </authorList>
    </citation>
    <scope>NUCLEOTIDE SEQUENCE</scope>
    <source>
        <strain evidence="3">CBS 892.96</strain>
    </source>
</reference>
<comment type="caution">
    <text evidence="3">The sequence shown here is derived from an EMBL/GenBank/DDBJ whole genome shotgun (WGS) entry which is preliminary data.</text>
</comment>
<feature type="compositionally biased region" description="Low complexity" evidence="1">
    <location>
        <begin position="21"/>
        <end position="48"/>
    </location>
</feature>
<feature type="compositionally biased region" description="Polar residues" evidence="1">
    <location>
        <begin position="203"/>
        <end position="218"/>
    </location>
</feature>
<feature type="transmembrane region" description="Helical" evidence="2">
    <location>
        <begin position="341"/>
        <end position="360"/>
    </location>
</feature>
<feature type="transmembrane region" description="Helical" evidence="2">
    <location>
        <begin position="372"/>
        <end position="392"/>
    </location>
</feature>
<dbReference type="EMBL" id="MU866247">
    <property type="protein sequence ID" value="KAK4175140.1"/>
    <property type="molecule type" value="Genomic_DNA"/>
</dbReference>
<sequence length="570" mass="62657">MDRFNFFTGSSSRSNNDNSHTNETITDNTTTNTVTIRTAAAPRTTSAACNSSLRAPPGPHPATVENYSPYSPHPVTTATTNNNNNPSPYGLSYPIYQSYDPRTSNDEHAPLSPRFPPNHDPESQHPQPQRLSFLARFPRPSFFGLRPPSSNYSGAGLRGAPPTVINQTEEGGVESPKSPLFRIGEQHLPSTRLHLPNLERSWTVGSNGPPTRPGTTARQEVPNGVVDEPEPVITRGHRRSRSGGSNRSRRHHRRNGSGSRSSGSSRSQRDGDEGETTREERRQRRRDRESRRRRTEQRGSSSSSGSRSGSSGSRSSSNRKPPKNFLFCFPWIKSRRIRTQILRCFVSGLFLILILTVYLSLTLTKNITASEFTILLILVILFITIFFCHSLIKLCMLVVKSRNGTLQSSSSREGAVRPEMIQQIAPGGYAIPREPIRVVLARDEEAAGIESEATKLGPPAYGLWRESVRVDPDRFYWARNQAAAAAAAAEGVGNSSEETLESGDSSDPSSRGSSAGVRRPPSYASDDGVSYVVEARPRSMAPPPLGGEDAAGLHPVERERLQQQRPSVWV</sequence>
<evidence type="ECO:0000256" key="2">
    <source>
        <dbReference type="SAM" id="Phobius"/>
    </source>
</evidence>
<feature type="compositionally biased region" description="Low complexity" evidence="1">
    <location>
        <begin position="76"/>
        <end position="85"/>
    </location>
</feature>
<feature type="compositionally biased region" description="Basic and acidic residues" evidence="1">
    <location>
        <begin position="267"/>
        <end position="290"/>
    </location>
</feature>
<keyword evidence="4" id="KW-1185">Reference proteome</keyword>
<feature type="compositionally biased region" description="Polar residues" evidence="1">
    <location>
        <begin position="7"/>
        <end position="19"/>
    </location>
</feature>
<proteinExistence type="predicted"/>
<protein>
    <submittedName>
        <fullName evidence="3">Uncharacterized protein</fullName>
    </submittedName>
</protein>
<dbReference type="AlphaFoldDB" id="A0AAN6W4L3"/>
<accession>A0AAN6W4L3</accession>
<name>A0AAN6W4L3_9PEZI</name>
<evidence type="ECO:0000256" key="1">
    <source>
        <dbReference type="SAM" id="MobiDB-lite"/>
    </source>
</evidence>
<feature type="region of interest" description="Disordered" evidence="1">
    <location>
        <begin position="194"/>
        <end position="320"/>
    </location>
</feature>
<gene>
    <name evidence="3" type="ORF">QBC36DRAFT_28884</name>
</gene>
<dbReference type="Proteomes" id="UP001302321">
    <property type="component" value="Unassembled WGS sequence"/>
</dbReference>
<keyword evidence="2" id="KW-0472">Membrane</keyword>
<feature type="region of interest" description="Disordered" evidence="1">
    <location>
        <begin position="1"/>
        <end position="128"/>
    </location>
</feature>
<reference evidence="3" key="1">
    <citation type="journal article" date="2023" name="Mol. Phylogenet. Evol.">
        <title>Genome-scale phylogeny and comparative genomics of the fungal order Sordariales.</title>
        <authorList>
            <person name="Hensen N."/>
            <person name="Bonometti L."/>
            <person name="Westerberg I."/>
            <person name="Brannstrom I.O."/>
            <person name="Guillou S."/>
            <person name="Cros-Aarteil S."/>
            <person name="Calhoun S."/>
            <person name="Haridas S."/>
            <person name="Kuo A."/>
            <person name="Mondo S."/>
            <person name="Pangilinan J."/>
            <person name="Riley R."/>
            <person name="LaButti K."/>
            <person name="Andreopoulos B."/>
            <person name="Lipzen A."/>
            <person name="Chen C."/>
            <person name="Yan M."/>
            <person name="Daum C."/>
            <person name="Ng V."/>
            <person name="Clum A."/>
            <person name="Steindorff A."/>
            <person name="Ohm R.A."/>
            <person name="Martin F."/>
            <person name="Silar P."/>
            <person name="Natvig D.O."/>
            <person name="Lalanne C."/>
            <person name="Gautier V."/>
            <person name="Ament-Velasquez S.L."/>
            <person name="Kruys A."/>
            <person name="Hutchinson M.I."/>
            <person name="Powell A.J."/>
            <person name="Barry K."/>
            <person name="Miller A.N."/>
            <person name="Grigoriev I.V."/>
            <person name="Debuchy R."/>
            <person name="Gladieux P."/>
            <person name="Hiltunen Thoren M."/>
            <person name="Johannesson H."/>
        </authorList>
    </citation>
    <scope>NUCLEOTIDE SEQUENCE</scope>
    <source>
        <strain evidence="3">CBS 892.96</strain>
    </source>
</reference>
<evidence type="ECO:0000313" key="3">
    <source>
        <dbReference type="EMBL" id="KAK4175140.1"/>
    </source>
</evidence>
<evidence type="ECO:0000313" key="4">
    <source>
        <dbReference type="Proteomes" id="UP001302321"/>
    </source>
</evidence>
<feature type="region of interest" description="Disordered" evidence="1">
    <location>
        <begin position="151"/>
        <end position="177"/>
    </location>
</feature>
<keyword evidence="2" id="KW-0812">Transmembrane</keyword>
<keyword evidence="2" id="KW-1133">Transmembrane helix</keyword>